<dbReference type="SUPFAM" id="SSF52540">
    <property type="entry name" value="P-loop containing nucleoside triphosphate hydrolases"/>
    <property type="match status" value="1"/>
</dbReference>
<dbReference type="GO" id="GO:0005525">
    <property type="term" value="F:GTP binding"/>
    <property type="evidence" value="ECO:0007669"/>
    <property type="project" value="UniProtKB-KW"/>
</dbReference>
<dbReference type="PANTHER" id="PTHR18884">
    <property type="entry name" value="SEPTIN"/>
    <property type="match status" value="1"/>
</dbReference>
<name>A0A367KXU8_RHIST</name>
<feature type="domain" description="Septin-type G" evidence="2">
    <location>
        <begin position="20"/>
        <end position="305"/>
    </location>
</feature>
<evidence type="ECO:0000256" key="1">
    <source>
        <dbReference type="RuleBase" id="RU004560"/>
    </source>
</evidence>
<keyword evidence="1" id="KW-0547">Nucleotide-binding</keyword>
<dbReference type="InterPro" id="IPR030379">
    <property type="entry name" value="G_SEPTIN_dom"/>
</dbReference>
<dbReference type="OrthoDB" id="416553at2759"/>
<organism evidence="3 4">
    <name type="scientific">Rhizopus stolonifer</name>
    <name type="common">Rhizopus nigricans</name>
    <dbReference type="NCBI Taxonomy" id="4846"/>
    <lineage>
        <taxon>Eukaryota</taxon>
        <taxon>Fungi</taxon>
        <taxon>Fungi incertae sedis</taxon>
        <taxon>Mucoromycota</taxon>
        <taxon>Mucoromycotina</taxon>
        <taxon>Mucoromycetes</taxon>
        <taxon>Mucorales</taxon>
        <taxon>Mucorineae</taxon>
        <taxon>Rhizopodaceae</taxon>
        <taxon>Rhizopus</taxon>
    </lineage>
</organism>
<dbReference type="Gene3D" id="3.40.50.300">
    <property type="entry name" value="P-loop containing nucleotide triphosphate hydrolases"/>
    <property type="match status" value="1"/>
</dbReference>
<dbReference type="EMBL" id="PJQM01000103">
    <property type="protein sequence ID" value="RCI06702.1"/>
    <property type="molecule type" value="Genomic_DNA"/>
</dbReference>
<gene>
    <name evidence="3" type="ORF">CU098_009052</name>
</gene>
<evidence type="ECO:0000259" key="2">
    <source>
        <dbReference type="PROSITE" id="PS51719"/>
    </source>
</evidence>
<comment type="caution">
    <text evidence="3">The sequence shown here is derived from an EMBL/GenBank/DDBJ whole genome shotgun (WGS) entry which is preliminary data.</text>
</comment>
<dbReference type="Proteomes" id="UP000253551">
    <property type="component" value="Unassembled WGS sequence"/>
</dbReference>
<dbReference type="STRING" id="4846.A0A367KXU8"/>
<keyword evidence="1" id="KW-0342">GTP-binding</keyword>
<dbReference type="InterPro" id="IPR027417">
    <property type="entry name" value="P-loop_NTPase"/>
</dbReference>
<evidence type="ECO:0000313" key="3">
    <source>
        <dbReference type="EMBL" id="RCI06702.1"/>
    </source>
</evidence>
<sequence>MLYNVYSEKMSIRTKSKKDPISYFNIMVVGASGSGKTAFVRTLCETLKNEVIEGSYKESKPMALKNSLEPTEGLYTVSMQIEKEGQRTALTVIDTPGFAAGFAIDHHLSYIAKYIDYQFARTLTEETKVRRDAKAHDTHIHACLYFVDTSQVKGLSETDKYIFKFLSSRVNVIPIIGKSDTLTATQRTLLQSSLRSEIIETLQVPVYGYIDMEEQDSTQTQMEKIKTLLQTCVEEDHDEEASAMIDYLDQFPFSVFSFEHDPYTGHPIQMGRRYPWATTCCLLNIKICLEWTHLNGFMNNTAQSI</sequence>
<dbReference type="AlphaFoldDB" id="A0A367KXU8"/>
<proteinExistence type="inferred from homology"/>
<protein>
    <recommendedName>
        <fullName evidence="2">Septin-type G domain-containing protein</fullName>
    </recommendedName>
</protein>
<evidence type="ECO:0000313" key="4">
    <source>
        <dbReference type="Proteomes" id="UP000253551"/>
    </source>
</evidence>
<comment type="similarity">
    <text evidence="1">Belongs to the TRAFAC class TrmE-Era-EngA-EngB-Septin-like GTPase superfamily. Septin GTPase family.</text>
</comment>
<dbReference type="Pfam" id="PF00735">
    <property type="entry name" value="Septin"/>
    <property type="match status" value="1"/>
</dbReference>
<accession>A0A367KXU8</accession>
<reference evidence="3 4" key="1">
    <citation type="journal article" date="2018" name="G3 (Bethesda)">
        <title>Phylogenetic and Phylogenomic Definition of Rhizopus Species.</title>
        <authorList>
            <person name="Gryganskyi A.P."/>
            <person name="Golan J."/>
            <person name="Dolatabadi S."/>
            <person name="Mondo S."/>
            <person name="Robb S."/>
            <person name="Idnurm A."/>
            <person name="Muszewska A."/>
            <person name="Steczkiewicz K."/>
            <person name="Masonjones S."/>
            <person name="Liao H.L."/>
            <person name="Gajdeczka M.T."/>
            <person name="Anike F."/>
            <person name="Vuek A."/>
            <person name="Anishchenko I.M."/>
            <person name="Voigt K."/>
            <person name="de Hoog G.S."/>
            <person name="Smith M.E."/>
            <person name="Heitman J."/>
            <person name="Vilgalys R."/>
            <person name="Stajich J.E."/>
        </authorList>
    </citation>
    <scope>NUCLEOTIDE SEQUENCE [LARGE SCALE GENOMIC DNA]</scope>
    <source>
        <strain evidence="3 4">LSU 92-RS-03</strain>
    </source>
</reference>
<dbReference type="PROSITE" id="PS51719">
    <property type="entry name" value="G_SEPTIN"/>
    <property type="match status" value="1"/>
</dbReference>
<keyword evidence="4" id="KW-1185">Reference proteome</keyword>